<accession>A0AAE3JVV5</accession>
<reference evidence="1" key="1">
    <citation type="submission" date="2022-01" db="EMBL/GenBank/DDBJ databases">
        <title>Collection of gut derived symbiotic bacterial strains cultured from healthy donors.</title>
        <authorList>
            <person name="Lin H."/>
            <person name="Kohout C."/>
            <person name="Waligurski E."/>
            <person name="Pamer E.G."/>
        </authorList>
    </citation>
    <scope>NUCLEOTIDE SEQUENCE</scope>
    <source>
        <strain evidence="1">DFI.5.49</strain>
    </source>
</reference>
<evidence type="ECO:0000313" key="1">
    <source>
        <dbReference type="EMBL" id="MCG4767133.1"/>
    </source>
</evidence>
<dbReference type="EMBL" id="JAKNFS010000032">
    <property type="protein sequence ID" value="MCG4767133.1"/>
    <property type="molecule type" value="Genomic_DNA"/>
</dbReference>
<sequence length="57" mass="6376">MTEKGIEVVMNALAGTQTVVTADFANEVEQILREKIQIEKENGGNCHESRSKSKIHY</sequence>
<proteinExistence type="predicted"/>
<dbReference type="RefSeq" id="WP_158583264.1">
    <property type="nucleotide sequence ID" value="NZ_JAAITR010000007.1"/>
</dbReference>
<evidence type="ECO:0000313" key="2">
    <source>
        <dbReference type="Proteomes" id="UP001199915"/>
    </source>
</evidence>
<comment type="caution">
    <text evidence="1">The sequence shown here is derived from an EMBL/GenBank/DDBJ whole genome shotgun (WGS) entry which is preliminary data.</text>
</comment>
<protein>
    <submittedName>
        <fullName evidence="1">Uncharacterized protein</fullName>
    </submittedName>
</protein>
<dbReference type="AlphaFoldDB" id="A0AAE3JVV5"/>
<name>A0AAE3JVV5_9FIRM</name>
<dbReference type="Proteomes" id="UP001199915">
    <property type="component" value="Unassembled WGS sequence"/>
</dbReference>
<organism evidence="1 2">
    <name type="scientific">Fusicatenibacter saccharivorans</name>
    <dbReference type="NCBI Taxonomy" id="1150298"/>
    <lineage>
        <taxon>Bacteria</taxon>
        <taxon>Bacillati</taxon>
        <taxon>Bacillota</taxon>
        <taxon>Clostridia</taxon>
        <taxon>Lachnospirales</taxon>
        <taxon>Lachnospiraceae</taxon>
        <taxon>Fusicatenibacter</taxon>
    </lineage>
</organism>
<gene>
    <name evidence="1" type="ORF">L0N21_16730</name>
</gene>